<dbReference type="EMBL" id="KN822942">
    <property type="protein sequence ID" value="KIO34517.1"/>
    <property type="molecule type" value="Genomic_DNA"/>
</dbReference>
<evidence type="ECO:0000313" key="2">
    <source>
        <dbReference type="Proteomes" id="UP000054248"/>
    </source>
</evidence>
<proteinExistence type="predicted"/>
<dbReference type="Proteomes" id="UP000054248">
    <property type="component" value="Unassembled WGS sequence"/>
</dbReference>
<reference evidence="1 2" key="1">
    <citation type="submission" date="2014-04" db="EMBL/GenBank/DDBJ databases">
        <authorList>
            <consortium name="DOE Joint Genome Institute"/>
            <person name="Kuo A."/>
            <person name="Girlanda M."/>
            <person name="Perotto S."/>
            <person name="Kohler A."/>
            <person name="Nagy L.G."/>
            <person name="Floudas D."/>
            <person name="Copeland A."/>
            <person name="Barry K.W."/>
            <person name="Cichocki N."/>
            <person name="Veneault-Fourrey C."/>
            <person name="LaButti K."/>
            <person name="Lindquist E.A."/>
            <person name="Lipzen A."/>
            <person name="Lundell T."/>
            <person name="Morin E."/>
            <person name="Murat C."/>
            <person name="Sun H."/>
            <person name="Tunlid A."/>
            <person name="Henrissat B."/>
            <person name="Grigoriev I.V."/>
            <person name="Hibbett D.S."/>
            <person name="Martin F."/>
            <person name="Nordberg H.P."/>
            <person name="Cantor M.N."/>
            <person name="Hua S.X."/>
        </authorList>
    </citation>
    <scope>NUCLEOTIDE SEQUENCE [LARGE SCALE GENOMIC DNA]</scope>
    <source>
        <strain evidence="1 2">MUT 4182</strain>
    </source>
</reference>
<sequence length="160" mass="17821">MAAYHFKSVAEKRLKLLRLGLNFSAVVQQRVESTDKHYTSCSANWTDEGSRLPTCRTIVDHGHRDRPILIDILPVAIRYGQTVVKLYSLGCHRFKKLFEQAERAAMKDADTPLSSGLGFHTGLRYSGIVKLCPKVGFAVTVVFALSKGRMRLAQLLTLGS</sequence>
<evidence type="ECO:0000313" key="1">
    <source>
        <dbReference type="EMBL" id="KIO34517.1"/>
    </source>
</evidence>
<keyword evidence="2" id="KW-1185">Reference proteome</keyword>
<name>A0A0C3MLD1_9AGAM</name>
<gene>
    <name evidence="1" type="ORF">M407DRAFT_16496</name>
</gene>
<accession>A0A0C3MLD1</accession>
<organism evidence="1 2">
    <name type="scientific">Tulasnella calospora MUT 4182</name>
    <dbReference type="NCBI Taxonomy" id="1051891"/>
    <lineage>
        <taxon>Eukaryota</taxon>
        <taxon>Fungi</taxon>
        <taxon>Dikarya</taxon>
        <taxon>Basidiomycota</taxon>
        <taxon>Agaricomycotina</taxon>
        <taxon>Agaricomycetes</taxon>
        <taxon>Cantharellales</taxon>
        <taxon>Tulasnellaceae</taxon>
        <taxon>Tulasnella</taxon>
    </lineage>
</organism>
<reference evidence="2" key="2">
    <citation type="submission" date="2015-01" db="EMBL/GenBank/DDBJ databases">
        <title>Evolutionary Origins and Diversification of the Mycorrhizal Mutualists.</title>
        <authorList>
            <consortium name="DOE Joint Genome Institute"/>
            <consortium name="Mycorrhizal Genomics Consortium"/>
            <person name="Kohler A."/>
            <person name="Kuo A."/>
            <person name="Nagy L.G."/>
            <person name="Floudas D."/>
            <person name="Copeland A."/>
            <person name="Barry K.W."/>
            <person name="Cichocki N."/>
            <person name="Veneault-Fourrey C."/>
            <person name="LaButti K."/>
            <person name="Lindquist E.A."/>
            <person name="Lipzen A."/>
            <person name="Lundell T."/>
            <person name="Morin E."/>
            <person name="Murat C."/>
            <person name="Riley R."/>
            <person name="Ohm R."/>
            <person name="Sun H."/>
            <person name="Tunlid A."/>
            <person name="Henrissat B."/>
            <person name="Grigoriev I.V."/>
            <person name="Hibbett D.S."/>
            <person name="Martin F."/>
        </authorList>
    </citation>
    <scope>NUCLEOTIDE SEQUENCE [LARGE SCALE GENOMIC DNA]</scope>
    <source>
        <strain evidence="2">MUT 4182</strain>
    </source>
</reference>
<dbReference type="HOGENOM" id="CLU_1653424_0_0_1"/>
<protein>
    <submittedName>
        <fullName evidence="1">Uncharacterized protein</fullName>
    </submittedName>
</protein>
<dbReference type="AlphaFoldDB" id="A0A0C3MLD1"/>